<dbReference type="EMBL" id="WMHZ01000003">
    <property type="protein sequence ID" value="NDO77254.1"/>
    <property type="molecule type" value="Genomic_DNA"/>
</dbReference>
<evidence type="ECO:0000256" key="5">
    <source>
        <dbReference type="SAM" id="Phobius"/>
    </source>
</evidence>
<feature type="transmembrane region" description="Helical" evidence="5">
    <location>
        <begin position="210"/>
        <end position="228"/>
    </location>
</feature>
<evidence type="ECO:0000313" key="6">
    <source>
        <dbReference type="EMBL" id="NDO77254.1"/>
    </source>
</evidence>
<gene>
    <name evidence="6" type="ORF">GKZ75_03135</name>
</gene>
<feature type="transmembrane region" description="Helical" evidence="5">
    <location>
        <begin position="106"/>
        <end position="124"/>
    </location>
</feature>
<name>A0A6N9QWG8_9MICC</name>
<feature type="transmembrane region" description="Helical" evidence="5">
    <location>
        <begin position="144"/>
        <end position="164"/>
    </location>
</feature>
<evidence type="ECO:0000256" key="4">
    <source>
        <dbReference type="ARBA" id="ARBA00023136"/>
    </source>
</evidence>
<evidence type="ECO:0000256" key="2">
    <source>
        <dbReference type="ARBA" id="ARBA00022692"/>
    </source>
</evidence>
<comment type="caution">
    <text evidence="6">The sequence shown here is derived from an EMBL/GenBank/DDBJ whole genome shotgun (WGS) entry which is preliminary data.</text>
</comment>
<comment type="subcellular location">
    <subcellularLocation>
        <location evidence="1">Membrane</location>
        <topology evidence="1">Multi-pass membrane protein</topology>
    </subcellularLocation>
</comment>
<organism evidence="6 7">
    <name type="scientific">Kocuria marina subsp. indica</name>
    <dbReference type="NCBI Taxonomy" id="1049583"/>
    <lineage>
        <taxon>Bacteria</taxon>
        <taxon>Bacillati</taxon>
        <taxon>Actinomycetota</taxon>
        <taxon>Actinomycetes</taxon>
        <taxon>Micrococcales</taxon>
        <taxon>Micrococcaceae</taxon>
        <taxon>Kocuria</taxon>
    </lineage>
</organism>
<reference evidence="6 7" key="1">
    <citation type="submission" date="2019-11" db="EMBL/GenBank/DDBJ databases">
        <title>Draft genome sequence of Kocuria indica DP-K7, a methyl red degrading Actinobacterium.</title>
        <authorList>
            <person name="Kumaran S."/>
            <person name="Tischler D."/>
            <person name="Ngo A.C.R."/>
            <person name="Schultes F."/>
        </authorList>
    </citation>
    <scope>NUCLEOTIDE SEQUENCE [LARGE SCALE GENOMIC DNA]</scope>
    <source>
        <strain evidence="6 7">DP-K7</strain>
    </source>
</reference>
<feature type="transmembrane region" description="Helical" evidence="5">
    <location>
        <begin position="38"/>
        <end position="59"/>
    </location>
</feature>
<dbReference type="GO" id="GO:0055085">
    <property type="term" value="P:transmembrane transport"/>
    <property type="evidence" value="ECO:0007669"/>
    <property type="project" value="InterPro"/>
</dbReference>
<keyword evidence="4 5" id="KW-0472">Membrane</keyword>
<feature type="transmembrane region" description="Helical" evidence="5">
    <location>
        <begin position="176"/>
        <end position="195"/>
    </location>
</feature>
<evidence type="ECO:0000256" key="3">
    <source>
        <dbReference type="ARBA" id="ARBA00022989"/>
    </source>
</evidence>
<evidence type="ECO:0000313" key="7">
    <source>
        <dbReference type="Proteomes" id="UP000471026"/>
    </source>
</evidence>
<evidence type="ECO:0008006" key="8">
    <source>
        <dbReference type="Google" id="ProtNLM"/>
    </source>
</evidence>
<protein>
    <recommendedName>
        <fullName evidence="8">Tellurite resistance protein TehA</fullName>
    </recommendedName>
</protein>
<accession>A0A6N9QWG8</accession>
<dbReference type="Gene3D" id="1.50.10.150">
    <property type="entry name" value="Voltage-dependent anion channel"/>
    <property type="match status" value="1"/>
</dbReference>
<proteinExistence type="predicted"/>
<dbReference type="CDD" id="cd09319">
    <property type="entry name" value="TDT_like_1"/>
    <property type="match status" value="1"/>
</dbReference>
<evidence type="ECO:0000256" key="1">
    <source>
        <dbReference type="ARBA" id="ARBA00004141"/>
    </source>
</evidence>
<dbReference type="GO" id="GO:0016020">
    <property type="term" value="C:membrane"/>
    <property type="evidence" value="ECO:0007669"/>
    <property type="project" value="UniProtKB-SubCell"/>
</dbReference>
<keyword evidence="3 5" id="KW-1133">Transmembrane helix</keyword>
<dbReference type="AlphaFoldDB" id="A0A6N9QWG8"/>
<dbReference type="InterPro" id="IPR004695">
    <property type="entry name" value="SLAC1/Mae1/Ssu1/TehA"/>
</dbReference>
<feature type="transmembrane region" description="Helical" evidence="5">
    <location>
        <begin position="6"/>
        <end position="26"/>
    </location>
</feature>
<dbReference type="Proteomes" id="UP000471026">
    <property type="component" value="Unassembled WGS sequence"/>
</dbReference>
<dbReference type="InterPro" id="IPR038665">
    <property type="entry name" value="Voltage-dep_anion_channel_sf"/>
</dbReference>
<keyword evidence="2 5" id="KW-0812">Transmembrane</keyword>
<sequence length="240" mass="25999">MLLAASGVGWLLLGYVVPWFAVLGRAERPVLALTNGSWFIWVVAAQSMAVVSAMLEPLYPQARQVLSVTAVMCWSIGLVLYCACAVFLSLRLLVYPLTPKTIDAPYWVAMGSLAISVVAGALIVEMDSAPMVDATRGLVGGMAVVLWCFATWLIPVLVALGVWRHAVKRVPLRYDASLWSIVFPLGMYAVAGMYLGRANHLPLLTEVGRWFYWVAAAAWVLTLAAMLGRGARGVFARGRG</sequence>
<dbReference type="Pfam" id="PF03595">
    <property type="entry name" value="SLAC1"/>
    <property type="match status" value="1"/>
</dbReference>
<feature type="transmembrane region" description="Helical" evidence="5">
    <location>
        <begin position="65"/>
        <end position="94"/>
    </location>
</feature>